<sequence length="675" mass="76380">MEPATKFQKYKTYLETLFMEITSESADGKLTSAKRGEFTELTNVLKWAREQQNKDYARPLQEQVCEIVECLLNRSQQSVEISKIGFKTEIVRELQTLLGGTILALEEVKFVHANALKLFTTNGGDEINHAMYEMGISQSIIRNTKSPDSGVVEKTILTIVNIIISRVPKAMNDQAHHQYYDTYLKDNVIQSLYNDGIINGKTEDTRVTSAEGISWLYNGIELPANMKSGIIEQINIGLKSKDTSLSINTGSALLSLARSEGNHSEILKDRFISQTQEILQNIDVQFQYNLLCAYIALIENGTLDTLHLFKQQLPIQLIRDLSSSKDSDVREKSACLLSYISNRTEMIKFSKILQEIQNKNTKELTTLANNGLMKEMSDVLREGLDNFEDKRGLIILICQISEVLLENNDDLGDLIVQDNGFVDQLFNLYQQLPLESISKQIASPIISIINATEADQRLKLKCEKYLIVLSRLMSSKSEYVVFCAVVGQAIILSQLKQNYYQIEDDVHSVMLKNGQIIKLIEAFKSNHYQNVDIKRYAAIAIALLHKAIPVLPVDFRKELISYLKKIAILKDNLFEQLTVVALQRLAECEENHSEIISGEFPLVLKKFYESKERKVILSGLFIPLVLIRYGSKQTAETVCHILPIHVVLDLTQSDEGEASKVAKILVNCYKYINSS</sequence>
<dbReference type="EMBL" id="SNRW01006686">
    <property type="protein sequence ID" value="KAA6382612.1"/>
    <property type="molecule type" value="Genomic_DNA"/>
</dbReference>
<comment type="caution">
    <text evidence="1">The sequence shown here is derived from an EMBL/GenBank/DDBJ whole genome shotgun (WGS) entry which is preliminary data.</text>
</comment>
<reference evidence="1 2" key="1">
    <citation type="submission" date="2019-03" db="EMBL/GenBank/DDBJ databases">
        <title>Single cell metagenomics reveals metabolic interactions within the superorganism composed of flagellate Streblomastix strix and complex community of Bacteroidetes bacteria on its surface.</title>
        <authorList>
            <person name="Treitli S.C."/>
            <person name="Kolisko M."/>
            <person name="Husnik F."/>
            <person name="Keeling P."/>
            <person name="Hampl V."/>
        </authorList>
    </citation>
    <scope>NUCLEOTIDE SEQUENCE [LARGE SCALE GENOMIC DNA]</scope>
    <source>
        <strain evidence="1">ST1C</strain>
    </source>
</reference>
<dbReference type="Proteomes" id="UP000324800">
    <property type="component" value="Unassembled WGS sequence"/>
</dbReference>
<accession>A0A5J4VJ49</accession>
<dbReference type="InterPro" id="IPR016024">
    <property type="entry name" value="ARM-type_fold"/>
</dbReference>
<gene>
    <name evidence="1" type="ORF">EZS28_021861</name>
</gene>
<dbReference type="AlphaFoldDB" id="A0A5J4VJ49"/>
<proteinExistence type="predicted"/>
<protein>
    <submittedName>
        <fullName evidence="1">Uncharacterized protein</fullName>
    </submittedName>
</protein>
<dbReference type="InterPro" id="IPR011989">
    <property type="entry name" value="ARM-like"/>
</dbReference>
<evidence type="ECO:0000313" key="2">
    <source>
        <dbReference type="Proteomes" id="UP000324800"/>
    </source>
</evidence>
<dbReference type="SUPFAM" id="SSF48371">
    <property type="entry name" value="ARM repeat"/>
    <property type="match status" value="1"/>
</dbReference>
<name>A0A5J4VJ49_9EUKA</name>
<organism evidence="1 2">
    <name type="scientific">Streblomastix strix</name>
    <dbReference type="NCBI Taxonomy" id="222440"/>
    <lineage>
        <taxon>Eukaryota</taxon>
        <taxon>Metamonada</taxon>
        <taxon>Preaxostyla</taxon>
        <taxon>Oxymonadida</taxon>
        <taxon>Streblomastigidae</taxon>
        <taxon>Streblomastix</taxon>
    </lineage>
</organism>
<evidence type="ECO:0000313" key="1">
    <source>
        <dbReference type="EMBL" id="KAA6382612.1"/>
    </source>
</evidence>
<dbReference type="Gene3D" id="1.25.10.10">
    <property type="entry name" value="Leucine-rich Repeat Variant"/>
    <property type="match status" value="1"/>
</dbReference>